<organism evidence="2 3">
    <name type="scientific">Faecalibacterium prausnitzii</name>
    <dbReference type="NCBI Taxonomy" id="853"/>
    <lineage>
        <taxon>Bacteria</taxon>
        <taxon>Bacillati</taxon>
        <taxon>Bacillota</taxon>
        <taxon>Clostridia</taxon>
        <taxon>Eubacteriales</taxon>
        <taxon>Oscillospiraceae</taxon>
        <taxon>Faecalibacterium</taxon>
    </lineage>
</organism>
<evidence type="ECO:0000256" key="1">
    <source>
        <dbReference type="SAM" id="MobiDB-lite"/>
    </source>
</evidence>
<reference evidence="2 3" key="1">
    <citation type="submission" date="2017-10" db="EMBL/GenBank/DDBJ databases">
        <title>Complete Genome Sequence of Faecalibacterium prausnitzii isolated from the gut of healthy adult Indian.</title>
        <authorList>
            <person name="Bag S."/>
            <person name="Ghosh T.S."/>
            <person name="Das B."/>
        </authorList>
    </citation>
    <scope>NUCLEOTIDE SEQUENCE [LARGE SCALE GENOMIC DNA]</scope>
    <source>
        <strain evidence="2 3">Indica</strain>
    </source>
</reference>
<dbReference type="EMBL" id="CP023819">
    <property type="protein sequence ID" value="ATL89767.1"/>
    <property type="molecule type" value="Genomic_DNA"/>
</dbReference>
<sequence>MNDMNTDRALSWDDEFTNEQQEFVLLPEGDYAFEVTGMERARFEGSAKLPPCSMAKLTLKIFGGAKGDTTVTDRLYLHTKTQGLLGAFFESIGQCKRGETFRPRWNEVVGARGWCRLGIREYTKQSGPNAGKTGQSNEVTRFLPPPEPKAAPAQGWTQGAF</sequence>
<gene>
    <name evidence="2" type="ORF">CRH10_05390</name>
</gene>
<dbReference type="Proteomes" id="UP000223709">
    <property type="component" value="Chromosome"/>
</dbReference>
<evidence type="ECO:0000313" key="2">
    <source>
        <dbReference type="EMBL" id="ATL89767.1"/>
    </source>
</evidence>
<feature type="region of interest" description="Disordered" evidence="1">
    <location>
        <begin position="125"/>
        <end position="161"/>
    </location>
</feature>
<name>A0A291T9B6_9FIRM</name>
<evidence type="ECO:0000313" key="3">
    <source>
        <dbReference type="Proteomes" id="UP000223709"/>
    </source>
</evidence>
<proteinExistence type="predicted"/>
<accession>A0A291T9B6</accession>
<dbReference type="RefSeq" id="WP_098923317.1">
    <property type="nucleotide sequence ID" value="NZ_CP023819.1"/>
</dbReference>
<protein>
    <submittedName>
        <fullName evidence="2">DUF669 domain-containing protein</fullName>
    </submittedName>
</protein>
<feature type="compositionally biased region" description="Polar residues" evidence="1">
    <location>
        <begin position="125"/>
        <end position="139"/>
    </location>
</feature>
<dbReference type="AlphaFoldDB" id="A0A291T9B6"/>